<dbReference type="GO" id="GO:0016616">
    <property type="term" value="F:oxidoreductase activity, acting on the CH-OH group of donors, NAD or NADP as acceptor"/>
    <property type="evidence" value="ECO:0007669"/>
    <property type="project" value="UniProtKB-ARBA"/>
</dbReference>
<keyword evidence="2" id="KW-0560">Oxidoreductase</keyword>
<gene>
    <name evidence="4" type="ORF">DCC39_11020</name>
</gene>
<reference evidence="4 5" key="1">
    <citation type="submission" date="2018-04" db="EMBL/GenBank/DDBJ databases">
        <title>Camelliibacillus theae gen. nov., sp. nov., isolated from Pu'er tea.</title>
        <authorList>
            <person name="Niu L."/>
        </authorList>
    </citation>
    <scope>NUCLEOTIDE SEQUENCE [LARGE SCALE GENOMIC DNA]</scope>
    <source>
        <strain evidence="4 5">T8</strain>
    </source>
</reference>
<dbReference type="InterPro" id="IPR036291">
    <property type="entry name" value="NAD(P)-bd_dom_sf"/>
</dbReference>
<evidence type="ECO:0000256" key="3">
    <source>
        <dbReference type="RuleBase" id="RU000363"/>
    </source>
</evidence>
<dbReference type="InterPro" id="IPR002347">
    <property type="entry name" value="SDR_fam"/>
</dbReference>
<dbReference type="EMBL" id="QCZG01000021">
    <property type="protein sequence ID" value="PWA10688.1"/>
    <property type="molecule type" value="Genomic_DNA"/>
</dbReference>
<evidence type="ECO:0000313" key="5">
    <source>
        <dbReference type="Proteomes" id="UP000245998"/>
    </source>
</evidence>
<accession>A0A2U1K104</accession>
<comment type="caution">
    <text evidence="4">The sequence shown here is derived from an EMBL/GenBank/DDBJ whole genome shotgun (WGS) entry which is preliminary data.</text>
</comment>
<dbReference type="Proteomes" id="UP000245998">
    <property type="component" value="Unassembled WGS sequence"/>
</dbReference>
<dbReference type="PANTHER" id="PTHR43115">
    <property type="entry name" value="DEHYDROGENASE/REDUCTASE SDR FAMILY MEMBER 11"/>
    <property type="match status" value="1"/>
</dbReference>
<dbReference type="Gene3D" id="3.40.50.720">
    <property type="entry name" value="NAD(P)-binding Rossmann-like Domain"/>
    <property type="match status" value="1"/>
</dbReference>
<keyword evidence="5" id="KW-1185">Reference proteome</keyword>
<sequence>MDGLENKVIVITGASSGIGEATAVAAAAKGAKVVLAARREDRLEEMGKQIREKGGEAISFKTDVSSFGQVKELAHFAVSEFGKIDVWVNNAGIMPLSFLNKLKVDEWDRMIDVNIKGVLYGIAAAVPIMEKQNSGHIINVSSVAGHRVGFGSAVYSGTKFAVRAITEGLRQELSPTANIRATIISPGAVKTELRQTITDEDALHILKKRAASTNEVPLESKNIADAIIYAIEQPEGVSVNEIIIRPTLQRT</sequence>
<protein>
    <submittedName>
        <fullName evidence="4">Oxidoreductase</fullName>
    </submittedName>
</protein>
<dbReference type="PROSITE" id="PS00061">
    <property type="entry name" value="ADH_SHORT"/>
    <property type="match status" value="1"/>
</dbReference>
<organism evidence="4 5">
    <name type="scientific">Pueribacillus theae</name>
    <dbReference type="NCBI Taxonomy" id="2171751"/>
    <lineage>
        <taxon>Bacteria</taxon>
        <taxon>Bacillati</taxon>
        <taxon>Bacillota</taxon>
        <taxon>Bacilli</taxon>
        <taxon>Bacillales</taxon>
        <taxon>Bacillaceae</taxon>
        <taxon>Pueribacillus</taxon>
    </lineage>
</organism>
<evidence type="ECO:0000256" key="1">
    <source>
        <dbReference type="ARBA" id="ARBA00006484"/>
    </source>
</evidence>
<dbReference type="SUPFAM" id="SSF51735">
    <property type="entry name" value="NAD(P)-binding Rossmann-fold domains"/>
    <property type="match status" value="1"/>
</dbReference>
<dbReference type="OrthoDB" id="9775296at2"/>
<dbReference type="InterPro" id="IPR020904">
    <property type="entry name" value="Sc_DH/Rdtase_CS"/>
</dbReference>
<name>A0A2U1K104_9BACI</name>
<dbReference type="RefSeq" id="WP_116554952.1">
    <property type="nucleotide sequence ID" value="NZ_QCZG01000021.1"/>
</dbReference>
<dbReference type="Pfam" id="PF00106">
    <property type="entry name" value="adh_short"/>
    <property type="match status" value="1"/>
</dbReference>
<dbReference type="AlphaFoldDB" id="A0A2U1K104"/>
<comment type="similarity">
    <text evidence="1 3">Belongs to the short-chain dehydrogenases/reductases (SDR) family.</text>
</comment>
<dbReference type="PRINTS" id="PR00080">
    <property type="entry name" value="SDRFAMILY"/>
</dbReference>
<dbReference type="FunFam" id="3.40.50.720:FF:000047">
    <property type="entry name" value="NADP-dependent L-serine/L-allo-threonine dehydrogenase"/>
    <property type="match status" value="1"/>
</dbReference>
<evidence type="ECO:0000256" key="2">
    <source>
        <dbReference type="ARBA" id="ARBA00023002"/>
    </source>
</evidence>
<dbReference type="PANTHER" id="PTHR43115:SF4">
    <property type="entry name" value="DEHYDROGENASE_REDUCTASE SDR FAMILY MEMBER 11"/>
    <property type="match status" value="1"/>
</dbReference>
<proteinExistence type="inferred from homology"/>
<dbReference type="PRINTS" id="PR00081">
    <property type="entry name" value="GDHRDH"/>
</dbReference>
<evidence type="ECO:0000313" key="4">
    <source>
        <dbReference type="EMBL" id="PWA10688.1"/>
    </source>
</evidence>